<feature type="domain" description="AMP-dependent synthetase/ligase" evidence="3">
    <location>
        <begin position="19"/>
        <end position="384"/>
    </location>
</feature>
<dbReference type="InterPro" id="IPR025110">
    <property type="entry name" value="AMP-bd_C"/>
</dbReference>
<gene>
    <name evidence="5" type="ORF">SAMN05660330_01523</name>
</gene>
<dbReference type="OrthoDB" id="5483897at2"/>
<reference evidence="5 6" key="1">
    <citation type="submission" date="2016-10" db="EMBL/GenBank/DDBJ databases">
        <authorList>
            <person name="de Groot N.N."/>
        </authorList>
    </citation>
    <scope>NUCLEOTIDE SEQUENCE [LARGE SCALE GENOMIC DNA]</scope>
    <source>
        <strain evidence="5 6">DSM 12130</strain>
    </source>
</reference>
<dbReference type="InterPro" id="IPR042099">
    <property type="entry name" value="ANL_N_sf"/>
</dbReference>
<keyword evidence="2 5" id="KW-0436">Ligase</keyword>
<dbReference type="GO" id="GO:0006631">
    <property type="term" value="P:fatty acid metabolic process"/>
    <property type="evidence" value="ECO:0007669"/>
    <property type="project" value="TreeGrafter"/>
</dbReference>
<dbReference type="Pfam" id="PF13193">
    <property type="entry name" value="AMP-binding_C"/>
    <property type="match status" value="1"/>
</dbReference>
<keyword evidence="6" id="KW-1185">Reference proteome</keyword>
<dbReference type="Gene3D" id="3.40.50.12780">
    <property type="entry name" value="N-terminal domain of ligase-like"/>
    <property type="match status" value="1"/>
</dbReference>
<dbReference type="Proteomes" id="UP000199073">
    <property type="component" value="Unassembled WGS sequence"/>
</dbReference>
<dbReference type="SUPFAM" id="SSF56801">
    <property type="entry name" value="Acetyl-CoA synthetase-like"/>
    <property type="match status" value="1"/>
</dbReference>
<comment type="similarity">
    <text evidence="1">Belongs to the ATP-dependent AMP-binding enzyme family.</text>
</comment>
<dbReference type="GO" id="GO:0031956">
    <property type="term" value="F:medium-chain fatty acid-CoA ligase activity"/>
    <property type="evidence" value="ECO:0007669"/>
    <property type="project" value="TreeGrafter"/>
</dbReference>
<feature type="domain" description="AMP-binding enzyme C-terminal" evidence="4">
    <location>
        <begin position="434"/>
        <end position="509"/>
    </location>
</feature>
<dbReference type="PROSITE" id="PS00455">
    <property type="entry name" value="AMP_BINDING"/>
    <property type="match status" value="1"/>
</dbReference>
<sequence length="524" mass="57437">MQMKKAQTVKTILARGCRYGGNKPALVSEGTSYSFNTLQQRVKKLANGFLDLGLHKGDRVAILSKNSVVVAESYLSVPSAGLVLVVLNYRFSPKELLAVLIDSSPQVLLVSEDYLELVRQLEDKLSFIKWFVHVDGNHNVSGKWTHYSTILSRGVEKQIPVDVANGDLAALMYTSGTTGTPKGCMITHQNLFHAGHSLSVEMDMTDTDVGLVPVPLFHASGQCLLLTCVYSGCTAVIQPCWDIGNFVNLVTEYKVTATMLATPMVTSLVAVSEGERDRIVSLKKVLFAGAPASAVIWARAIERFGNIFIHGFGTTETVGSISILQLDDLQHALDSGYSDILKSCGRGYMDMEVEIVDESRKKRVAPLTIGEVRVRGKGVSRGYWRKPKETRRAFVDEWFYTEDLAVVDERGFISIVGRMKDMIISGAENVFPAEVENILQKHPAVYQAAVIGIADEKWGEAVTAYIQLKAGKSTDAESIINFCKQEIASYKAPKSIHFVDQLPLSATGKILKGKLKGAVHNFAL</sequence>
<accession>A0A1H0P099</accession>
<evidence type="ECO:0000256" key="2">
    <source>
        <dbReference type="ARBA" id="ARBA00022598"/>
    </source>
</evidence>
<dbReference type="EMBL" id="FNJI01000008">
    <property type="protein sequence ID" value="SDO98341.1"/>
    <property type="molecule type" value="Genomic_DNA"/>
</dbReference>
<dbReference type="PANTHER" id="PTHR43201:SF5">
    <property type="entry name" value="MEDIUM-CHAIN ACYL-COA LIGASE ACSF2, MITOCHONDRIAL"/>
    <property type="match status" value="1"/>
</dbReference>
<dbReference type="STRING" id="91360.SAMN05660330_01523"/>
<dbReference type="Gene3D" id="3.30.300.30">
    <property type="match status" value="1"/>
</dbReference>
<dbReference type="AlphaFoldDB" id="A0A1H0P099"/>
<dbReference type="PANTHER" id="PTHR43201">
    <property type="entry name" value="ACYL-COA SYNTHETASE"/>
    <property type="match status" value="1"/>
</dbReference>
<dbReference type="InterPro" id="IPR000873">
    <property type="entry name" value="AMP-dep_synth/lig_dom"/>
</dbReference>
<evidence type="ECO:0000313" key="6">
    <source>
        <dbReference type="Proteomes" id="UP000199073"/>
    </source>
</evidence>
<name>A0A1H0P099_9BACT</name>
<dbReference type="FunFam" id="3.30.300.30:FF:000008">
    <property type="entry name" value="2,3-dihydroxybenzoate-AMP ligase"/>
    <property type="match status" value="1"/>
</dbReference>
<evidence type="ECO:0000259" key="3">
    <source>
        <dbReference type="Pfam" id="PF00501"/>
    </source>
</evidence>
<evidence type="ECO:0000256" key="1">
    <source>
        <dbReference type="ARBA" id="ARBA00006432"/>
    </source>
</evidence>
<dbReference type="Pfam" id="PF00501">
    <property type="entry name" value="AMP-binding"/>
    <property type="match status" value="1"/>
</dbReference>
<evidence type="ECO:0000313" key="5">
    <source>
        <dbReference type="EMBL" id="SDO98341.1"/>
    </source>
</evidence>
<evidence type="ECO:0000259" key="4">
    <source>
        <dbReference type="Pfam" id="PF13193"/>
    </source>
</evidence>
<organism evidence="5 6">
    <name type="scientific">Desulforhopalus singaporensis</name>
    <dbReference type="NCBI Taxonomy" id="91360"/>
    <lineage>
        <taxon>Bacteria</taxon>
        <taxon>Pseudomonadati</taxon>
        <taxon>Thermodesulfobacteriota</taxon>
        <taxon>Desulfobulbia</taxon>
        <taxon>Desulfobulbales</taxon>
        <taxon>Desulfocapsaceae</taxon>
        <taxon>Desulforhopalus</taxon>
    </lineage>
</organism>
<protein>
    <submittedName>
        <fullName evidence="5">Acyl-CoA synthetase (AMP-forming)/AMP-acid ligase II</fullName>
    </submittedName>
</protein>
<dbReference type="InterPro" id="IPR045851">
    <property type="entry name" value="AMP-bd_C_sf"/>
</dbReference>
<dbReference type="InterPro" id="IPR020845">
    <property type="entry name" value="AMP-binding_CS"/>
</dbReference>
<proteinExistence type="inferred from homology"/>